<feature type="domain" description="NADH:flavin oxidoreductase/NADH oxidase N-terminal" evidence="4">
    <location>
        <begin position="22"/>
        <end position="357"/>
    </location>
</feature>
<evidence type="ECO:0000256" key="2">
    <source>
        <dbReference type="ARBA" id="ARBA00023002"/>
    </source>
</evidence>
<reference evidence="5 6" key="1">
    <citation type="submission" date="2020-08" db="EMBL/GenBank/DDBJ databases">
        <title>Genomic Encyclopedia of Type Strains, Phase IV (KMG-IV): sequencing the most valuable type-strain genomes for metagenomic binning, comparative biology and taxonomic classification.</title>
        <authorList>
            <person name="Goeker M."/>
        </authorList>
    </citation>
    <scope>NUCLEOTIDE SEQUENCE [LARGE SCALE GENOMIC DNA]</scope>
    <source>
        <strain evidence="5 6">DSM 27939</strain>
    </source>
</reference>
<dbReference type="SUPFAM" id="SSF51395">
    <property type="entry name" value="FMN-linked oxidoreductases"/>
    <property type="match status" value="1"/>
</dbReference>
<dbReference type="GO" id="GO:0016491">
    <property type="term" value="F:oxidoreductase activity"/>
    <property type="evidence" value="ECO:0007669"/>
    <property type="project" value="UniProtKB-KW"/>
</dbReference>
<keyword evidence="2" id="KW-0560">Oxidoreductase</keyword>
<dbReference type="InterPro" id="IPR051799">
    <property type="entry name" value="NADH_flavin_oxidoreductase"/>
</dbReference>
<dbReference type="RefSeq" id="WP_221284188.1">
    <property type="nucleotide sequence ID" value="NZ_JACHFL010000006.1"/>
</dbReference>
<evidence type="ECO:0000256" key="1">
    <source>
        <dbReference type="ARBA" id="ARBA00022630"/>
    </source>
</evidence>
<dbReference type="CDD" id="cd04735">
    <property type="entry name" value="OYE_like_4_FMN"/>
    <property type="match status" value="1"/>
</dbReference>
<feature type="region of interest" description="Disordered" evidence="3">
    <location>
        <begin position="133"/>
        <end position="152"/>
    </location>
</feature>
<sequence length="401" mass="43957">MYYLILYSEKFRVSPMQDLSALFEPYTFQSGVHVRNRLVLAPMTTWSSDPDDSVSRAELNYIARRSKGVGLALTAVTYVTPNGKGFHGQFGAERDDRLESLKALAQAVKSGGARAVLQMFHAGHQAPPELVDNDVASASDVPPPGSPLRSESPVSVRALSQEEIQDIVLDFGQTTRRAIEAGFDGVEIHGANGYLIQQFLSGHSNRRTDGWGGSLEKRLRFPLAVIAEVKRVVAAHAQGPFLVGYRFSPEEPHEQGLTMHDALSLVEALKDQDLDYVHVSLSEYAGQPRRGDDLKRSRLEQIAERLGTQTPLIAVGNVWSPEDAVQALQLGASFVALGRALLLDPEWVQKVEAGRSQDIQTTLSINDREALTLPEPLWKLLTNFMVKDRLTGATGPEPSPA</sequence>
<dbReference type="PANTHER" id="PTHR43656:SF2">
    <property type="entry name" value="BINDING OXIDOREDUCTASE, PUTATIVE (AFU_ORTHOLOGUE AFUA_2G08260)-RELATED"/>
    <property type="match status" value="1"/>
</dbReference>
<dbReference type="InterPro" id="IPR001155">
    <property type="entry name" value="OxRdtase_FMN_N"/>
</dbReference>
<accession>A0A7W8JXS8</accession>
<keyword evidence="1" id="KW-0285">Flavoprotein</keyword>
<keyword evidence="6" id="KW-1185">Reference proteome</keyword>
<dbReference type="EMBL" id="JACHFL010000006">
    <property type="protein sequence ID" value="MBB5363609.1"/>
    <property type="molecule type" value="Genomic_DNA"/>
</dbReference>
<evidence type="ECO:0000259" key="4">
    <source>
        <dbReference type="Pfam" id="PF00724"/>
    </source>
</evidence>
<dbReference type="PANTHER" id="PTHR43656">
    <property type="entry name" value="BINDING OXIDOREDUCTASE, PUTATIVE (AFU_ORTHOLOGUE AFUA_2G08260)-RELATED"/>
    <property type="match status" value="1"/>
</dbReference>
<evidence type="ECO:0000313" key="5">
    <source>
        <dbReference type="EMBL" id="MBB5363609.1"/>
    </source>
</evidence>
<organism evidence="5 6">
    <name type="scientific">Deinococcus humi</name>
    <dbReference type="NCBI Taxonomy" id="662880"/>
    <lineage>
        <taxon>Bacteria</taxon>
        <taxon>Thermotogati</taxon>
        <taxon>Deinococcota</taxon>
        <taxon>Deinococci</taxon>
        <taxon>Deinococcales</taxon>
        <taxon>Deinococcaceae</taxon>
        <taxon>Deinococcus</taxon>
    </lineage>
</organism>
<dbReference type="AlphaFoldDB" id="A0A7W8JXS8"/>
<dbReference type="InterPro" id="IPR013785">
    <property type="entry name" value="Aldolase_TIM"/>
</dbReference>
<evidence type="ECO:0000313" key="6">
    <source>
        <dbReference type="Proteomes" id="UP000552709"/>
    </source>
</evidence>
<dbReference type="Proteomes" id="UP000552709">
    <property type="component" value="Unassembled WGS sequence"/>
</dbReference>
<dbReference type="Gene3D" id="3.20.20.70">
    <property type="entry name" value="Aldolase class I"/>
    <property type="match status" value="1"/>
</dbReference>
<comment type="caution">
    <text evidence="5">The sequence shown here is derived from an EMBL/GenBank/DDBJ whole genome shotgun (WGS) entry which is preliminary data.</text>
</comment>
<protein>
    <submittedName>
        <fullName evidence="5">2,4-dienoyl-CoA reductase-like NADH-dependent reductase (Old Yellow Enzyme family)</fullName>
    </submittedName>
</protein>
<name>A0A7W8JXS8_9DEIO</name>
<proteinExistence type="predicted"/>
<dbReference type="GO" id="GO:0010181">
    <property type="term" value="F:FMN binding"/>
    <property type="evidence" value="ECO:0007669"/>
    <property type="project" value="InterPro"/>
</dbReference>
<gene>
    <name evidence="5" type="ORF">HNQ08_002715</name>
</gene>
<evidence type="ECO:0000256" key="3">
    <source>
        <dbReference type="SAM" id="MobiDB-lite"/>
    </source>
</evidence>
<dbReference type="Pfam" id="PF00724">
    <property type="entry name" value="Oxidored_FMN"/>
    <property type="match status" value="1"/>
</dbReference>